<evidence type="ECO:0000256" key="9">
    <source>
        <dbReference type="ARBA" id="ARBA00022989"/>
    </source>
</evidence>
<evidence type="ECO:0000313" key="17">
    <source>
        <dbReference type="Proteomes" id="UP000504607"/>
    </source>
</evidence>
<evidence type="ECO:0000256" key="11">
    <source>
        <dbReference type="ARBA" id="ARBA00023136"/>
    </source>
</evidence>
<keyword evidence="13" id="KW-0464">Manganese</keyword>
<evidence type="ECO:0000256" key="13">
    <source>
        <dbReference type="ARBA" id="ARBA00023211"/>
    </source>
</evidence>
<dbReference type="KEGG" id="egu:105040018"/>
<keyword evidence="12" id="KW-0325">Glycoprotein</keyword>
<dbReference type="Gene3D" id="3.90.550.50">
    <property type="match status" value="1"/>
</dbReference>
<dbReference type="AlphaFoldDB" id="A0A6I9QST4"/>
<evidence type="ECO:0000256" key="12">
    <source>
        <dbReference type="ARBA" id="ARBA00023180"/>
    </source>
</evidence>
<evidence type="ECO:0000256" key="7">
    <source>
        <dbReference type="ARBA" id="ARBA00022692"/>
    </source>
</evidence>
<dbReference type="RefSeq" id="XP_010914691.1">
    <property type="nucleotide sequence ID" value="XM_010916389.3"/>
</dbReference>
<keyword evidence="17" id="KW-1185">Reference proteome</keyword>
<comment type="similarity">
    <text evidence="4">Belongs to the glycosyltransferase 31 family.</text>
</comment>
<dbReference type="FunFam" id="3.90.550.50:FF:000015">
    <property type="entry name" value="Beta-1,3-galactosyltransferase GALT1"/>
    <property type="match status" value="1"/>
</dbReference>
<evidence type="ECO:0000259" key="16">
    <source>
        <dbReference type="PROSITE" id="PS51304"/>
    </source>
</evidence>
<dbReference type="GeneID" id="105040018"/>
<keyword evidence="11" id="KW-0472">Membrane</keyword>
<keyword evidence="6" id="KW-0808">Transferase</keyword>
<keyword evidence="5" id="KW-0328">Glycosyltransferase</keyword>
<dbReference type="InterPro" id="IPR013320">
    <property type="entry name" value="ConA-like_dom_sf"/>
</dbReference>
<sequence length="626" mass="68667">MKKWTGGSVILALALLLFLRYALLPSSSSAATAAAAASPRRQPRRSRPPPHPSLSPKPHLLLSLPGLDVLFPSPNSTRSPQLDPSSKLAWAHMRPLLLRSDALPATADGVREAAAAWTELLAALDAEIGGKAAPFGGSNAELEKKSCPFAVNGSGSSLDIPCGFVQDSAVTVVGIPTGRNGSSRFGIELVGSRLPDGEAEPPMVLRCNVSLGGDGPLVAQNSWTVEGGWGEWEQCPAIGSAAANSSLKVDELVRCNEQLGESGVLENLNGSRPDGEKPAEKLKHSSHLSVGSPFVEGHPFTATLWAGLEGFHLTVNGRHETSFAYRERLEPWSVSEVRISGDLQLLSSLANGLPVSVDLDLIGDVKVLQAPPVPKRRIFMLVGVSSAANNFERRMALRRSWMQYEAVRSGNVAVRFLTGLHKNKQVNLELWREAQTYGDIQLMPFVDYYSLITLKTIALCILGTKILPAKYIMKTDDDAFVRINEILSSLNKSVSNGLLYGLISFESSPHRDKDSKWFISQEEWPHDKYPPWAHGPGYIISRDIAKFIARGHQERNLQLFKLEDVATGIWIQEFKRSGQEVNYVNDDRFHNAGCESDYVLAHYQGPRLMLCLWEKLRQEHEAICCE</sequence>
<organism evidence="17 18">
    <name type="scientific">Elaeis guineensis var. tenera</name>
    <name type="common">Oil palm</name>
    <dbReference type="NCBI Taxonomy" id="51953"/>
    <lineage>
        <taxon>Eukaryota</taxon>
        <taxon>Viridiplantae</taxon>
        <taxon>Streptophyta</taxon>
        <taxon>Embryophyta</taxon>
        <taxon>Tracheophyta</taxon>
        <taxon>Spermatophyta</taxon>
        <taxon>Magnoliopsida</taxon>
        <taxon>Liliopsida</taxon>
        <taxon>Arecaceae</taxon>
        <taxon>Arecoideae</taxon>
        <taxon>Cocoseae</taxon>
        <taxon>Elaeidinae</taxon>
        <taxon>Elaeis</taxon>
    </lineage>
</organism>
<reference evidence="18" key="1">
    <citation type="submission" date="2025-08" db="UniProtKB">
        <authorList>
            <consortium name="RefSeq"/>
        </authorList>
    </citation>
    <scope>IDENTIFICATION</scope>
</reference>
<dbReference type="Gene3D" id="2.60.120.200">
    <property type="match status" value="1"/>
</dbReference>
<dbReference type="Proteomes" id="UP000504607">
    <property type="component" value="Chromosome 2"/>
</dbReference>
<dbReference type="Pfam" id="PF01762">
    <property type="entry name" value="Galactosyl_T"/>
    <property type="match status" value="1"/>
</dbReference>
<evidence type="ECO:0000256" key="15">
    <source>
        <dbReference type="SAM" id="SignalP"/>
    </source>
</evidence>
<feature type="region of interest" description="Disordered" evidence="14">
    <location>
        <begin position="264"/>
        <end position="283"/>
    </location>
</feature>
<dbReference type="PANTHER" id="PTHR11214:SF3">
    <property type="entry name" value="BETA-1,3-GALACTOSYLTRANSFERASE 6"/>
    <property type="match status" value="1"/>
</dbReference>
<feature type="compositionally biased region" description="Basic and acidic residues" evidence="14">
    <location>
        <begin position="273"/>
        <end position="283"/>
    </location>
</feature>
<dbReference type="GO" id="GO:0000139">
    <property type="term" value="C:Golgi membrane"/>
    <property type="evidence" value="ECO:0007669"/>
    <property type="project" value="UniProtKB-SubCell"/>
</dbReference>
<evidence type="ECO:0000256" key="2">
    <source>
        <dbReference type="ARBA" id="ARBA00004323"/>
    </source>
</evidence>
<dbReference type="InterPro" id="IPR001079">
    <property type="entry name" value="Galectin_CRD"/>
</dbReference>
<comment type="subcellular location">
    <subcellularLocation>
        <location evidence="2">Golgi apparatus membrane</location>
        <topology evidence="2">Single-pass type II membrane protein</topology>
    </subcellularLocation>
</comment>
<evidence type="ECO:0000256" key="1">
    <source>
        <dbReference type="ARBA" id="ARBA00001936"/>
    </source>
</evidence>
<evidence type="ECO:0000256" key="5">
    <source>
        <dbReference type="ARBA" id="ARBA00022676"/>
    </source>
</evidence>
<keyword evidence="10" id="KW-0333">Golgi apparatus</keyword>
<keyword evidence="7" id="KW-0812">Transmembrane</keyword>
<protein>
    <submittedName>
        <fullName evidence="18">Hydroxyproline O-galactosyltransferase GALT3 isoform X1</fullName>
    </submittedName>
</protein>
<evidence type="ECO:0000256" key="6">
    <source>
        <dbReference type="ARBA" id="ARBA00022679"/>
    </source>
</evidence>
<evidence type="ECO:0000256" key="4">
    <source>
        <dbReference type="ARBA" id="ARBA00008661"/>
    </source>
</evidence>
<feature type="region of interest" description="Disordered" evidence="14">
    <location>
        <begin position="34"/>
        <end position="58"/>
    </location>
</feature>
<dbReference type="GO" id="GO:0030246">
    <property type="term" value="F:carbohydrate binding"/>
    <property type="evidence" value="ECO:0007669"/>
    <property type="project" value="InterPro"/>
</dbReference>
<feature type="domain" description="Galectin" evidence="16">
    <location>
        <begin position="156"/>
        <end position="351"/>
    </location>
</feature>
<evidence type="ECO:0000256" key="10">
    <source>
        <dbReference type="ARBA" id="ARBA00023034"/>
    </source>
</evidence>
<dbReference type="SUPFAM" id="SSF49899">
    <property type="entry name" value="Concanavalin A-like lectins/glucanases"/>
    <property type="match status" value="1"/>
</dbReference>
<evidence type="ECO:0000256" key="14">
    <source>
        <dbReference type="SAM" id="MobiDB-lite"/>
    </source>
</evidence>
<proteinExistence type="inferred from homology"/>
<evidence type="ECO:0000256" key="3">
    <source>
        <dbReference type="ARBA" id="ARBA00004922"/>
    </source>
</evidence>
<name>A0A6I9QST4_ELAGV</name>
<feature type="chain" id="PRO_5026884396" evidence="15">
    <location>
        <begin position="31"/>
        <end position="626"/>
    </location>
</feature>
<keyword evidence="9" id="KW-1133">Transmembrane helix</keyword>
<dbReference type="GO" id="GO:0008378">
    <property type="term" value="F:galactosyltransferase activity"/>
    <property type="evidence" value="ECO:0007669"/>
    <property type="project" value="UniProtKB-ARBA"/>
</dbReference>
<evidence type="ECO:0000313" key="18">
    <source>
        <dbReference type="RefSeq" id="XP_010914691.1"/>
    </source>
</evidence>
<accession>A0A6I9QST4</accession>
<keyword evidence="15" id="KW-0732">Signal</keyword>
<dbReference type="PANTHER" id="PTHR11214">
    <property type="entry name" value="BETA-1,3-N-ACETYLGLUCOSAMINYLTRANSFERASE"/>
    <property type="match status" value="1"/>
</dbReference>
<gene>
    <name evidence="18" type="primary">LOC105040018</name>
</gene>
<dbReference type="InParanoid" id="A0A6I9QST4"/>
<comment type="pathway">
    <text evidence="3">Protein modification; protein glycosylation.</text>
</comment>
<dbReference type="PROSITE" id="PS51304">
    <property type="entry name" value="GALECTIN"/>
    <property type="match status" value="1"/>
</dbReference>
<comment type="cofactor">
    <cofactor evidence="1">
        <name>Mn(2+)</name>
        <dbReference type="ChEBI" id="CHEBI:29035"/>
    </cofactor>
</comment>
<feature type="signal peptide" evidence="15">
    <location>
        <begin position="1"/>
        <end position="30"/>
    </location>
</feature>
<dbReference type="GO" id="GO:1901137">
    <property type="term" value="P:carbohydrate derivative biosynthetic process"/>
    <property type="evidence" value="ECO:0007669"/>
    <property type="project" value="UniProtKB-ARBA"/>
</dbReference>
<dbReference type="SMART" id="SM00908">
    <property type="entry name" value="Gal-bind_lectin"/>
    <property type="match status" value="1"/>
</dbReference>
<dbReference type="UniPathway" id="UPA00378"/>
<dbReference type="Pfam" id="PF00337">
    <property type="entry name" value="Gal-bind_lectin"/>
    <property type="match status" value="1"/>
</dbReference>
<evidence type="ECO:0000256" key="8">
    <source>
        <dbReference type="ARBA" id="ARBA00022968"/>
    </source>
</evidence>
<dbReference type="InterPro" id="IPR002659">
    <property type="entry name" value="Glyco_trans_31"/>
</dbReference>
<dbReference type="OrthoDB" id="2139606at2759"/>
<dbReference type="FunCoup" id="A0A6I9QST4">
    <property type="interactions" value="744"/>
</dbReference>
<keyword evidence="8" id="KW-0735">Signal-anchor</keyword>